<dbReference type="EMBL" id="BT035613">
    <property type="protein sequence ID" value="ACF80618.1"/>
    <property type="molecule type" value="mRNA"/>
</dbReference>
<sequence length="88" mass="9849">MLNHLPLHGSGLTTGSGFVAFLDDLSCNIPNALTEGYRRDHPGRNWKLVSARRPFWSRCRAYKLGCFLTLINIVVVNLDSQNGETMSK</sequence>
<reference evidence="1" key="1">
    <citation type="journal article" date="2009" name="PLoS Genet.">
        <title>Sequencing, mapping, and analysis of 27,455 maize full-length cDNAs.</title>
        <authorList>
            <person name="Soderlund C."/>
            <person name="Descour A."/>
            <person name="Kudrna D."/>
            <person name="Bomhoff M."/>
            <person name="Boyd L."/>
            <person name="Currie J."/>
            <person name="Angelova A."/>
            <person name="Collura K."/>
            <person name="Wissotski M."/>
            <person name="Ashley E."/>
            <person name="Morrow D."/>
            <person name="Fernandes J."/>
            <person name="Walbot V."/>
            <person name="Yu Y."/>
        </authorList>
    </citation>
    <scope>NUCLEOTIDE SEQUENCE</scope>
    <source>
        <strain evidence="1">B73</strain>
    </source>
</reference>
<protein>
    <submittedName>
        <fullName evidence="1">Uncharacterized protein</fullName>
    </submittedName>
</protein>
<organism evidence="1">
    <name type="scientific">Zea mays</name>
    <name type="common">Maize</name>
    <dbReference type="NCBI Taxonomy" id="4577"/>
    <lineage>
        <taxon>Eukaryota</taxon>
        <taxon>Viridiplantae</taxon>
        <taxon>Streptophyta</taxon>
        <taxon>Embryophyta</taxon>
        <taxon>Tracheophyta</taxon>
        <taxon>Spermatophyta</taxon>
        <taxon>Magnoliopsida</taxon>
        <taxon>Liliopsida</taxon>
        <taxon>Poales</taxon>
        <taxon>Poaceae</taxon>
        <taxon>PACMAD clade</taxon>
        <taxon>Panicoideae</taxon>
        <taxon>Andropogonodae</taxon>
        <taxon>Andropogoneae</taxon>
        <taxon>Tripsacinae</taxon>
        <taxon>Zea</taxon>
    </lineage>
</organism>
<evidence type="ECO:0000313" key="1">
    <source>
        <dbReference type="EMBL" id="ACF80618.1"/>
    </source>
</evidence>
<dbReference type="AlphaFoldDB" id="B4FES5"/>
<accession>B4FES5</accession>
<name>B4FES5_MAIZE</name>
<proteinExistence type="evidence at transcript level"/>